<dbReference type="Pfam" id="PF04432">
    <property type="entry name" value="FrhB_FdhB_C"/>
    <property type="match status" value="1"/>
</dbReference>
<dbReference type="InterPro" id="IPR007516">
    <property type="entry name" value="Co_F420_Hydgase/DH_bsu_N"/>
</dbReference>
<dbReference type="EMBL" id="JAUCGR010000001">
    <property type="protein sequence ID" value="MDM7830691.1"/>
    <property type="molecule type" value="Genomic_DNA"/>
</dbReference>
<dbReference type="PANTHER" id="PTHR31332">
    <property type="entry name" value="7-HYDROXYMETHYL CHLOROPHYLL A REDUCTASE, CHLOROPLASTIC"/>
    <property type="match status" value="1"/>
</dbReference>
<evidence type="ECO:0000313" key="4">
    <source>
        <dbReference type="Proteomes" id="UP001321453"/>
    </source>
</evidence>
<comment type="caution">
    <text evidence="3">The sequence shown here is derived from an EMBL/GenBank/DDBJ whole genome shotgun (WGS) entry which is preliminary data.</text>
</comment>
<dbReference type="InterPro" id="IPR007525">
    <property type="entry name" value="FrhB_FdhB_C"/>
</dbReference>
<name>A0ABT7S535_9CELL</name>
<dbReference type="RefSeq" id="WP_289445851.1">
    <property type="nucleotide sequence ID" value="NZ_JAUCGR010000001.1"/>
</dbReference>
<evidence type="ECO:0000259" key="2">
    <source>
        <dbReference type="Pfam" id="PF04432"/>
    </source>
</evidence>
<dbReference type="Proteomes" id="UP001321453">
    <property type="component" value="Unassembled WGS sequence"/>
</dbReference>
<reference evidence="3 4" key="1">
    <citation type="submission" date="2023-06" db="EMBL/GenBank/DDBJ databases">
        <title>Cellulomonas sp. MW9 Whole genome sequence.</title>
        <authorList>
            <person name="Park S."/>
        </authorList>
    </citation>
    <scope>NUCLEOTIDE SEQUENCE [LARGE SCALE GENOMIC DNA]</scope>
    <source>
        <strain evidence="3 4">MW9</strain>
    </source>
</reference>
<dbReference type="PANTHER" id="PTHR31332:SF0">
    <property type="entry name" value="7-HYDROXYMETHYL CHLOROPHYLL A REDUCTASE, CHLOROPLASTIC"/>
    <property type="match status" value="1"/>
</dbReference>
<gene>
    <name evidence="3" type="ORF">QRT05_05055</name>
</gene>
<organism evidence="3 4">
    <name type="scientific">Cellulomonas edaphi</name>
    <dbReference type="NCBI Taxonomy" id="3053468"/>
    <lineage>
        <taxon>Bacteria</taxon>
        <taxon>Bacillati</taxon>
        <taxon>Actinomycetota</taxon>
        <taxon>Actinomycetes</taxon>
        <taxon>Micrococcales</taxon>
        <taxon>Cellulomonadaceae</taxon>
        <taxon>Cellulomonas</taxon>
    </lineage>
</organism>
<accession>A0ABT7S535</accession>
<keyword evidence="4" id="KW-1185">Reference proteome</keyword>
<feature type="domain" description="Coenzyme F420 hydrogenase/dehydrogenase beta subunit C-terminal" evidence="2">
    <location>
        <begin position="174"/>
        <end position="333"/>
    </location>
</feature>
<sequence>MSGPGLDDRVRAVVDSGRCSGCGACTLLDDGLSMRLTPEGYLRPERVGASTATNDAPAAFDRACPGRVVRAQRPDGSRRHPILGPVAGCWEAAATDPELRLRGSSGGVLTALSSWLVANGEAVATLGAAADRDEPRRTVPVVIRSRREALDAAGSRYAPVAVASHPAALDPAAATVGKPCEIAALRALASSEPAPLLLSFFCAGTPSARSTDAMLDQLGVDEPLDDLWYRGRGWPGRFTARGRSGREWSASYDESWGGTLGPTVQWRCKICPDGVGESSDITAGDFWRSDERGYPVFTETDGFSALVARTPRGLDVVQRAVEAGVLTVRPIDPDEVAGVQPLQRNRRTTLAGRLTGARLAGARLPRYRGFGLVRLSLSTARTSVRTARGTFRRVRAGAADGS</sequence>
<evidence type="ECO:0000313" key="3">
    <source>
        <dbReference type="EMBL" id="MDM7830691.1"/>
    </source>
</evidence>
<evidence type="ECO:0000259" key="1">
    <source>
        <dbReference type="Pfam" id="PF04422"/>
    </source>
</evidence>
<dbReference type="InterPro" id="IPR045220">
    <property type="entry name" value="FRHB/FDHB/HCAR-like"/>
</dbReference>
<proteinExistence type="predicted"/>
<protein>
    <submittedName>
        <fullName evidence="3">Coenzyme F420 hydrogenase/dehydrogenase, beta subunit C-terminal domain</fullName>
    </submittedName>
</protein>
<feature type="domain" description="Coenzyme F420 hydrogenase/dehydrogenase beta subunit N-terminal" evidence="1">
    <location>
        <begin position="90"/>
        <end position="164"/>
    </location>
</feature>
<dbReference type="Pfam" id="PF04422">
    <property type="entry name" value="FrhB_FdhB_N"/>
    <property type="match status" value="1"/>
</dbReference>